<evidence type="ECO:0000313" key="1">
    <source>
        <dbReference type="EMBL" id="ABQ52048.1"/>
    </source>
</evidence>
<reference evidence="1 2" key="1">
    <citation type="journal article" date="2008" name="J. Microbiol.">
        <title>Molecular and phylogenetic characterization of Spodoptera litura granulovirus.</title>
        <authorList>
            <person name="Wang Y."/>
            <person name="Choi J.Y."/>
            <person name="Roh J.Y."/>
            <person name="Woo S.D."/>
            <person name="Jin B.R."/>
            <person name="Je Y.H."/>
        </authorList>
    </citation>
    <scope>NUCLEOTIDE SEQUENCE [LARGE SCALE GENOMIC DNA]</scope>
    <source>
        <strain evidence="1">SlGV-K1</strain>
    </source>
</reference>
<protein>
    <submittedName>
        <fullName evidence="1">Uncharacterized protein</fullName>
    </submittedName>
</protein>
<dbReference type="EMBL" id="DQ288858">
    <property type="protein sequence ID" value="ABQ52048.1"/>
    <property type="molecule type" value="Genomic_DNA"/>
</dbReference>
<proteinExistence type="predicted"/>
<evidence type="ECO:0000313" key="2">
    <source>
        <dbReference type="Proteomes" id="UP000202782"/>
    </source>
</evidence>
<dbReference type="OrthoDB" id="19990at10239"/>
<dbReference type="RefSeq" id="YP_001257056.1">
    <property type="nucleotide sequence ID" value="NC_009503.1"/>
</dbReference>
<accession>A5IZV7</accession>
<sequence>MDLKHKQIIKIVSIALEGHNKGVDKDKVIDKLHKEYRISSKKESGRCLDIMVNLFRLMTIKDECLLRMILREHFYKNNKVVNYAYFVNHIPFTLIDEDCTVIRSYYSVGMKKWCVQCNNNDVSVKLFEDTVSVKPEESYWFVCSNICDMCFTNKLYKQI</sequence>
<dbReference type="GeneID" id="5184155"/>
<dbReference type="KEGG" id="vg:5184155"/>
<name>A5IZV7_9BBAC</name>
<keyword evidence="2" id="KW-1185">Reference proteome</keyword>
<organism evidence="1 2">
    <name type="scientific">Spodoptera litura granulovirus</name>
    <dbReference type="NCBI Taxonomy" id="359919"/>
    <lineage>
        <taxon>Viruses</taxon>
        <taxon>Viruses incertae sedis</taxon>
        <taxon>Naldaviricetes</taxon>
        <taxon>Lefavirales</taxon>
        <taxon>Baculoviridae</taxon>
        <taxon>Betabaculovirus</taxon>
        <taxon>Betabaculovirus spliturae</taxon>
    </lineage>
</organism>
<dbReference type="Proteomes" id="UP000202782">
    <property type="component" value="Segment"/>
</dbReference>
<gene>
    <name evidence="1" type="primary">orf105</name>
    <name evidence="1" type="ORF">SlGVgp105</name>
</gene>